<dbReference type="EMBL" id="JABBFX010000001">
    <property type="protein sequence ID" value="NML44407.1"/>
    <property type="molecule type" value="Genomic_DNA"/>
</dbReference>
<proteinExistence type="predicted"/>
<reference evidence="5 6" key="1">
    <citation type="submission" date="2020-04" db="EMBL/GenBank/DDBJ databases">
        <title>Ramlibacter sp. G-1-2-2 isolated from soil.</title>
        <authorList>
            <person name="Dahal R.H."/>
        </authorList>
    </citation>
    <scope>NUCLEOTIDE SEQUENCE [LARGE SCALE GENOMIC DNA]</scope>
    <source>
        <strain evidence="5 6">G-1-2-2</strain>
    </source>
</reference>
<dbReference type="InterPro" id="IPR003439">
    <property type="entry name" value="ABC_transporter-like_ATP-bd"/>
</dbReference>
<dbReference type="SMART" id="SM00382">
    <property type="entry name" value="AAA"/>
    <property type="match status" value="1"/>
</dbReference>
<dbReference type="RefSeq" id="WP_169418538.1">
    <property type="nucleotide sequence ID" value="NZ_JABBFX010000001.1"/>
</dbReference>
<keyword evidence="3 5" id="KW-0067">ATP-binding</keyword>
<accession>A0A848H1Q6</accession>
<dbReference type="PROSITE" id="PS50893">
    <property type="entry name" value="ABC_TRANSPORTER_2"/>
    <property type="match status" value="1"/>
</dbReference>
<dbReference type="SUPFAM" id="SSF52540">
    <property type="entry name" value="P-loop containing nucleoside triphosphate hydrolases"/>
    <property type="match status" value="1"/>
</dbReference>
<evidence type="ECO:0000256" key="2">
    <source>
        <dbReference type="ARBA" id="ARBA00022741"/>
    </source>
</evidence>
<keyword evidence="1" id="KW-1003">Cell membrane</keyword>
<feature type="domain" description="ABC transporter" evidence="4">
    <location>
        <begin position="13"/>
        <end position="232"/>
    </location>
</feature>
<evidence type="ECO:0000256" key="1">
    <source>
        <dbReference type="ARBA" id="ARBA00022475"/>
    </source>
</evidence>
<dbReference type="Proteomes" id="UP000541185">
    <property type="component" value="Unassembled WGS sequence"/>
</dbReference>
<dbReference type="GO" id="GO:0005886">
    <property type="term" value="C:plasma membrane"/>
    <property type="evidence" value="ECO:0007669"/>
    <property type="project" value="TreeGrafter"/>
</dbReference>
<evidence type="ECO:0000259" key="4">
    <source>
        <dbReference type="PROSITE" id="PS50893"/>
    </source>
</evidence>
<dbReference type="Pfam" id="PF00005">
    <property type="entry name" value="ABC_tran"/>
    <property type="match status" value="1"/>
</dbReference>
<evidence type="ECO:0000256" key="3">
    <source>
        <dbReference type="ARBA" id="ARBA00022840"/>
    </source>
</evidence>
<evidence type="ECO:0000313" key="6">
    <source>
        <dbReference type="Proteomes" id="UP000541185"/>
    </source>
</evidence>
<name>A0A848H1Q6_9BURK</name>
<dbReference type="PANTHER" id="PTHR24220">
    <property type="entry name" value="IMPORT ATP-BINDING PROTEIN"/>
    <property type="match status" value="1"/>
</dbReference>
<gene>
    <name evidence="5" type="ORF">HHL11_11635</name>
</gene>
<dbReference type="InterPro" id="IPR027417">
    <property type="entry name" value="P-loop_NTPase"/>
</dbReference>
<dbReference type="AlphaFoldDB" id="A0A848H1Q6"/>
<keyword evidence="2" id="KW-0547">Nucleotide-binding</keyword>
<sequence length="234" mass="24743">MTALAQPAGGLAIRSLTVSFADHGAGVIRALAGVSAQFAPGRLTAIVGPSGSGKSTLLHAMAGIVVPEQGEVCCGETVVNRLDERRRDAWRLANCGMVFQDFRLIDELDALGNTLLPAQFRRVRVSPELKARADELLTRFEVPQRAGPVARFSRGEQQRVALARALLLDPPLILADEPTASLDAGNGQRIAQSLLDLARAGKTVIAVTHDDKLMAAADHVLTLRAGCIVGDAGR</sequence>
<dbReference type="GO" id="GO:0022857">
    <property type="term" value="F:transmembrane transporter activity"/>
    <property type="evidence" value="ECO:0007669"/>
    <property type="project" value="TreeGrafter"/>
</dbReference>
<comment type="caution">
    <text evidence="5">The sequence shown here is derived from an EMBL/GenBank/DDBJ whole genome shotgun (WGS) entry which is preliminary data.</text>
</comment>
<dbReference type="GO" id="GO:0005524">
    <property type="term" value="F:ATP binding"/>
    <property type="evidence" value="ECO:0007669"/>
    <property type="project" value="UniProtKB-KW"/>
</dbReference>
<dbReference type="InterPro" id="IPR003593">
    <property type="entry name" value="AAA+_ATPase"/>
</dbReference>
<keyword evidence="1" id="KW-0472">Membrane</keyword>
<organism evidence="5 6">
    <name type="scientific">Ramlibacter agri</name>
    <dbReference type="NCBI Taxonomy" id="2728837"/>
    <lineage>
        <taxon>Bacteria</taxon>
        <taxon>Pseudomonadati</taxon>
        <taxon>Pseudomonadota</taxon>
        <taxon>Betaproteobacteria</taxon>
        <taxon>Burkholderiales</taxon>
        <taxon>Comamonadaceae</taxon>
        <taxon>Ramlibacter</taxon>
    </lineage>
</organism>
<dbReference type="GO" id="GO:0016887">
    <property type="term" value="F:ATP hydrolysis activity"/>
    <property type="evidence" value="ECO:0007669"/>
    <property type="project" value="InterPro"/>
</dbReference>
<dbReference type="Gene3D" id="3.40.50.300">
    <property type="entry name" value="P-loop containing nucleotide triphosphate hydrolases"/>
    <property type="match status" value="1"/>
</dbReference>
<dbReference type="InterPro" id="IPR015854">
    <property type="entry name" value="ABC_transpr_LolD-like"/>
</dbReference>
<keyword evidence="6" id="KW-1185">Reference proteome</keyword>
<protein>
    <submittedName>
        <fullName evidence="5">ATP-binding cassette domain-containing protein</fullName>
    </submittedName>
</protein>
<evidence type="ECO:0000313" key="5">
    <source>
        <dbReference type="EMBL" id="NML44407.1"/>
    </source>
</evidence>